<accession>A0A182M0P6</accession>
<dbReference type="VEuPathDB" id="VectorBase:ACUA006599"/>
<proteinExistence type="predicted"/>
<dbReference type="EnsemblMetazoa" id="ACUA006599-RA">
    <property type="protein sequence ID" value="ACUA006599-PA"/>
    <property type="gene ID" value="ACUA006599"/>
</dbReference>
<keyword evidence="2" id="KW-1185">Reference proteome</keyword>
<reference evidence="2" key="1">
    <citation type="submission" date="2013-09" db="EMBL/GenBank/DDBJ databases">
        <title>The Genome Sequence of Anopheles culicifacies species A.</title>
        <authorList>
            <consortium name="The Broad Institute Genomics Platform"/>
            <person name="Neafsey D.E."/>
            <person name="Besansky N."/>
            <person name="Howell P."/>
            <person name="Walton C."/>
            <person name="Young S.K."/>
            <person name="Zeng Q."/>
            <person name="Gargeya S."/>
            <person name="Fitzgerald M."/>
            <person name="Haas B."/>
            <person name="Abouelleil A."/>
            <person name="Allen A.W."/>
            <person name="Alvarado L."/>
            <person name="Arachchi H.M."/>
            <person name="Berlin A.M."/>
            <person name="Chapman S.B."/>
            <person name="Gainer-Dewar J."/>
            <person name="Goldberg J."/>
            <person name="Griggs A."/>
            <person name="Gujja S."/>
            <person name="Hansen M."/>
            <person name="Howarth C."/>
            <person name="Imamovic A."/>
            <person name="Ireland A."/>
            <person name="Larimer J."/>
            <person name="McCowan C."/>
            <person name="Murphy C."/>
            <person name="Pearson M."/>
            <person name="Poon T.W."/>
            <person name="Priest M."/>
            <person name="Roberts A."/>
            <person name="Saif S."/>
            <person name="Shea T."/>
            <person name="Sisk P."/>
            <person name="Sykes S."/>
            <person name="Wortman J."/>
            <person name="Nusbaum C."/>
            <person name="Birren B."/>
        </authorList>
    </citation>
    <scope>NUCLEOTIDE SEQUENCE [LARGE SCALE GENOMIC DNA]</scope>
    <source>
        <strain evidence="2">A-37</strain>
    </source>
</reference>
<name>A0A182M0P6_9DIPT</name>
<dbReference type="EMBL" id="AXCM01007367">
    <property type="status" value="NOT_ANNOTATED_CDS"/>
    <property type="molecule type" value="Genomic_DNA"/>
</dbReference>
<dbReference type="Proteomes" id="UP000075883">
    <property type="component" value="Unassembled WGS sequence"/>
</dbReference>
<protein>
    <submittedName>
        <fullName evidence="1">Uncharacterized protein</fullName>
    </submittedName>
</protein>
<organism evidence="1 2">
    <name type="scientific">Anopheles culicifacies</name>
    <dbReference type="NCBI Taxonomy" id="139723"/>
    <lineage>
        <taxon>Eukaryota</taxon>
        <taxon>Metazoa</taxon>
        <taxon>Ecdysozoa</taxon>
        <taxon>Arthropoda</taxon>
        <taxon>Hexapoda</taxon>
        <taxon>Insecta</taxon>
        <taxon>Pterygota</taxon>
        <taxon>Neoptera</taxon>
        <taxon>Endopterygota</taxon>
        <taxon>Diptera</taxon>
        <taxon>Nematocera</taxon>
        <taxon>Culicoidea</taxon>
        <taxon>Culicidae</taxon>
        <taxon>Anophelinae</taxon>
        <taxon>Anopheles</taxon>
        <taxon>culicifacies species complex</taxon>
    </lineage>
</organism>
<sequence length="339" mass="38493">MHIHYDRFAAIEIFRKHTQIDTIFQIFCPLFLRQQLHALVHRRAKLWFRHIQNTVPRFHWNRGLKTALTHRRFGVTFNAVKMVNTSTSANVPSSFTTPVSMGMFFLPPPAFMTSYGELGKIPEGPPIVMRPPYTSTGRLSDGRHLFGISPERCDILLNPLERQQHIHNGRITGNGVRFGGQKPKRSQPILWYNEHDILLEQILGWMLSGTTTIESTAMNIHGNRSLGASVLRIHAQTDAIFQIGRQLIFGKFFKISIAGSSTTSYRYILHTFPGLYGNRGLKTVLSYRWLSVPYVQVLLDRCSSPCTLRVRTLQLTKPGNLHNGGNITAEGSQHGYTTK</sequence>
<evidence type="ECO:0000313" key="2">
    <source>
        <dbReference type="Proteomes" id="UP000075883"/>
    </source>
</evidence>
<reference evidence="1" key="2">
    <citation type="submission" date="2020-05" db="UniProtKB">
        <authorList>
            <consortium name="EnsemblMetazoa"/>
        </authorList>
    </citation>
    <scope>IDENTIFICATION</scope>
    <source>
        <strain evidence="1">A-37</strain>
    </source>
</reference>
<evidence type="ECO:0000313" key="1">
    <source>
        <dbReference type="EnsemblMetazoa" id="ACUA006599-PA"/>
    </source>
</evidence>
<dbReference type="AlphaFoldDB" id="A0A182M0P6"/>